<sequence length="192" mass="21944">MPGLFDLESHLVFYRSYHFNHTNVTIHLICIPIILLSTIAFLTPVTINFGGLINNSNYNLGSLLAWSYGIYYILLDWQIGLPAAGVLFSFAHYIKQYYLTLSETSVPTSNEFVKIAVALHVFSWFAQFYGHGVHEKRAPALLDNLLQALVLAPFFVAFEIAFFLGYRKDLKKNMDNRAGVLIRDYIKQKKQT</sequence>
<dbReference type="OMA" id="ETHFAFY"/>
<evidence type="ECO:0000313" key="2">
    <source>
        <dbReference type="EMBL" id="KAF6064986.1"/>
    </source>
</evidence>
<feature type="transmembrane region" description="Helical" evidence="1">
    <location>
        <begin position="112"/>
        <end position="130"/>
    </location>
</feature>
<dbReference type="Pfam" id="PF06127">
    <property type="entry name" value="Mpo1-like"/>
    <property type="match status" value="1"/>
</dbReference>
<keyword evidence="1" id="KW-0472">Membrane</keyword>
<dbReference type="PANTHER" id="PTHR28026:SF9">
    <property type="entry name" value="2-HYDROXY-PALMITIC ACID DIOXYGENASE MPO1"/>
    <property type="match status" value="1"/>
</dbReference>
<proteinExistence type="predicted"/>
<keyword evidence="1" id="KW-1133">Transmembrane helix</keyword>
<accession>A0A8H6F1P4</accession>
<feature type="transmembrane region" description="Helical" evidence="1">
    <location>
        <begin position="145"/>
        <end position="166"/>
    </location>
</feature>
<protein>
    <submittedName>
        <fullName evidence="2">Uncharacterized protein</fullName>
    </submittedName>
</protein>
<feature type="transmembrane region" description="Helical" evidence="1">
    <location>
        <begin position="69"/>
        <end position="91"/>
    </location>
</feature>
<dbReference type="GO" id="GO:0016020">
    <property type="term" value="C:membrane"/>
    <property type="evidence" value="ECO:0007669"/>
    <property type="project" value="GOC"/>
</dbReference>
<gene>
    <name evidence="2" type="ORF">FOB64_004764</name>
</gene>
<dbReference type="GO" id="GO:0046521">
    <property type="term" value="P:sphingoid catabolic process"/>
    <property type="evidence" value="ECO:0007669"/>
    <property type="project" value="TreeGrafter"/>
</dbReference>
<dbReference type="AlphaFoldDB" id="A0A8H6F1P4"/>
<feature type="transmembrane region" description="Helical" evidence="1">
    <location>
        <begin position="24"/>
        <end position="49"/>
    </location>
</feature>
<evidence type="ECO:0000313" key="3">
    <source>
        <dbReference type="Proteomes" id="UP000536275"/>
    </source>
</evidence>
<dbReference type="InterPro" id="IPR009305">
    <property type="entry name" value="Mpo1-like"/>
</dbReference>
<dbReference type="GO" id="GO:0005783">
    <property type="term" value="C:endoplasmic reticulum"/>
    <property type="evidence" value="ECO:0007669"/>
    <property type="project" value="TreeGrafter"/>
</dbReference>
<reference evidence="2 3" key="1">
    <citation type="submission" date="2020-03" db="EMBL/GenBank/DDBJ databases">
        <title>FDA dAtabase for Regulatory Grade micrObial Sequences (FDA-ARGOS): Supporting development and validation of Infectious Disease Dx tests.</title>
        <authorList>
            <person name="Campos J."/>
            <person name="Goldberg B."/>
            <person name="Tallon L."/>
            <person name="Sadzewicz L."/>
            <person name="Vavikolanu K."/>
            <person name="Mehta A."/>
            <person name="Aluvathingal J."/>
            <person name="Nadendla S."/>
            <person name="Nandy P."/>
            <person name="Geyer C."/>
            <person name="Yan Y."/>
            <person name="Sichtig H."/>
        </authorList>
    </citation>
    <scope>NUCLEOTIDE SEQUENCE [LARGE SCALE GENOMIC DNA]</scope>
    <source>
        <strain evidence="2 3">FDAARGOS_656</strain>
    </source>
</reference>
<dbReference type="PANTHER" id="PTHR28026">
    <property type="entry name" value="DUF962 DOMAIN PROTEIN (AFU_ORTHOLOGUE AFUA_8G05310)"/>
    <property type="match status" value="1"/>
</dbReference>
<name>A0A8H6F1P4_CANAX</name>
<organism evidence="2 3">
    <name type="scientific">Candida albicans</name>
    <name type="common">Yeast</name>
    <dbReference type="NCBI Taxonomy" id="5476"/>
    <lineage>
        <taxon>Eukaryota</taxon>
        <taxon>Fungi</taxon>
        <taxon>Dikarya</taxon>
        <taxon>Ascomycota</taxon>
        <taxon>Saccharomycotina</taxon>
        <taxon>Pichiomycetes</taxon>
        <taxon>Debaryomycetaceae</taxon>
        <taxon>Candida/Lodderomyces clade</taxon>
        <taxon>Candida</taxon>
    </lineage>
</organism>
<dbReference type="EMBL" id="JABWAD010000059">
    <property type="protein sequence ID" value="KAF6064986.1"/>
    <property type="molecule type" value="Genomic_DNA"/>
</dbReference>
<comment type="caution">
    <text evidence="2">The sequence shown here is derived from an EMBL/GenBank/DDBJ whole genome shotgun (WGS) entry which is preliminary data.</text>
</comment>
<evidence type="ECO:0000256" key="1">
    <source>
        <dbReference type="SAM" id="Phobius"/>
    </source>
</evidence>
<keyword evidence="1" id="KW-0812">Transmembrane</keyword>
<dbReference type="Proteomes" id="UP000536275">
    <property type="component" value="Unassembled WGS sequence"/>
</dbReference>